<sequence>MSLTIQNILDYEIMQNARTVAGKDFVNERTVQWISVMERPVENFVRRNEVVLTTAIGCNNDLQTFKAFVQDVINSEASALMIALGRYIFDIPNEIIELADKHQFVLIELPWEIRFSSITEKVMKELNDLQHKEREKSEKVQQKLLQLILKETDLHRISKFIQNQIDSPVIITDRSGNILDEVGYKDDFIMDWKNSVLQGILPTQEKDSPLTRDPMFQKFQVIEVEDQVMLQMPVLQVLGDPQGYIFVQMAPNTSIEKYLTQFRVNVLEHASTTIALWLSRKNAIEETKMRLRSDFVQELAKGEFASFDQANARAKLLGYDIRLPYVCIVGYPENLQVLFQKTNSVDYSFNHWVENMIRYIEEEVFYAAQSLTKEVLMTYHEEYLLIFLEHPSKTVVENNNNFLDLVERRLRNLLPEVVISWGIGDHRDELEGLSESYYHAKIALQIGRRKKGIGYRMLYDNTRVDRVLLNLSQNEDMKEVIISTIDPLVRYDKQRNMDLIGTFIAYNQNHGNVSKTARSLVLHRQSLLYRLRKIESLTGLSLIDPDDLFLLDLSIKIWKLM</sequence>
<gene>
    <name evidence="5" type="ORF">ACFODW_13900</name>
</gene>
<evidence type="ECO:0000313" key="6">
    <source>
        <dbReference type="Proteomes" id="UP001595387"/>
    </source>
</evidence>
<feature type="domain" description="CdaR GGDEF-like" evidence="4">
    <location>
        <begin position="308"/>
        <end position="446"/>
    </location>
</feature>
<dbReference type="Pfam" id="PF13556">
    <property type="entry name" value="HTH_30"/>
    <property type="match status" value="1"/>
</dbReference>
<dbReference type="InterPro" id="IPR051448">
    <property type="entry name" value="CdaR-like_regulators"/>
</dbReference>
<feature type="domain" description="PucR C-terminal helix-turn-helix" evidence="3">
    <location>
        <begin position="499"/>
        <end position="557"/>
    </location>
</feature>
<feature type="domain" description="Purine catabolism PurC-like" evidence="2">
    <location>
        <begin position="8"/>
        <end position="126"/>
    </location>
</feature>
<dbReference type="PANTHER" id="PTHR33744:SF1">
    <property type="entry name" value="DNA-BINDING TRANSCRIPTIONAL ACTIVATOR ADER"/>
    <property type="match status" value="1"/>
</dbReference>
<dbReference type="PANTHER" id="PTHR33744">
    <property type="entry name" value="CARBOHYDRATE DIACID REGULATOR"/>
    <property type="match status" value="1"/>
</dbReference>
<comment type="similarity">
    <text evidence="1">Belongs to the CdaR family.</text>
</comment>
<accession>A0ABV7A955</accession>
<proteinExistence type="inferred from homology"/>
<dbReference type="InterPro" id="IPR012914">
    <property type="entry name" value="PucR_dom"/>
</dbReference>
<dbReference type="EMBL" id="JBHRRZ010000036">
    <property type="protein sequence ID" value="MFC2949410.1"/>
    <property type="molecule type" value="Genomic_DNA"/>
</dbReference>
<keyword evidence="6" id="KW-1185">Reference proteome</keyword>
<evidence type="ECO:0000259" key="4">
    <source>
        <dbReference type="Pfam" id="PF17853"/>
    </source>
</evidence>
<dbReference type="Proteomes" id="UP001595387">
    <property type="component" value="Unassembled WGS sequence"/>
</dbReference>
<name>A0ABV7A955_9BACI</name>
<dbReference type="RefSeq" id="WP_390307381.1">
    <property type="nucleotide sequence ID" value="NZ_JBHRRZ010000036.1"/>
</dbReference>
<dbReference type="InterPro" id="IPR041522">
    <property type="entry name" value="CdaR_GGDEF"/>
</dbReference>
<evidence type="ECO:0000256" key="1">
    <source>
        <dbReference type="ARBA" id="ARBA00006754"/>
    </source>
</evidence>
<evidence type="ECO:0000259" key="2">
    <source>
        <dbReference type="Pfam" id="PF07905"/>
    </source>
</evidence>
<organism evidence="5 6">
    <name type="scientific">Virgibacillus sediminis</name>
    <dbReference type="NCBI Taxonomy" id="202260"/>
    <lineage>
        <taxon>Bacteria</taxon>
        <taxon>Bacillati</taxon>
        <taxon>Bacillota</taxon>
        <taxon>Bacilli</taxon>
        <taxon>Bacillales</taxon>
        <taxon>Bacillaceae</taxon>
        <taxon>Virgibacillus</taxon>
    </lineage>
</organism>
<comment type="caution">
    <text evidence="5">The sequence shown here is derived from an EMBL/GenBank/DDBJ whole genome shotgun (WGS) entry which is preliminary data.</text>
</comment>
<protein>
    <submittedName>
        <fullName evidence="5">PucR family transcriptional regulator</fullName>
    </submittedName>
</protein>
<dbReference type="Pfam" id="PF07905">
    <property type="entry name" value="PucR"/>
    <property type="match status" value="1"/>
</dbReference>
<dbReference type="InterPro" id="IPR042070">
    <property type="entry name" value="PucR_C-HTH_sf"/>
</dbReference>
<dbReference type="Pfam" id="PF17853">
    <property type="entry name" value="GGDEF_2"/>
    <property type="match status" value="1"/>
</dbReference>
<evidence type="ECO:0000259" key="3">
    <source>
        <dbReference type="Pfam" id="PF13556"/>
    </source>
</evidence>
<reference evidence="6" key="1">
    <citation type="journal article" date="2019" name="Int. J. Syst. Evol. Microbiol.">
        <title>The Global Catalogue of Microorganisms (GCM) 10K type strain sequencing project: providing services to taxonomists for standard genome sequencing and annotation.</title>
        <authorList>
            <consortium name="The Broad Institute Genomics Platform"/>
            <consortium name="The Broad Institute Genome Sequencing Center for Infectious Disease"/>
            <person name="Wu L."/>
            <person name="Ma J."/>
        </authorList>
    </citation>
    <scope>NUCLEOTIDE SEQUENCE [LARGE SCALE GENOMIC DNA]</scope>
    <source>
        <strain evidence="6">KCTC 13193</strain>
    </source>
</reference>
<evidence type="ECO:0000313" key="5">
    <source>
        <dbReference type="EMBL" id="MFC2949410.1"/>
    </source>
</evidence>
<dbReference type="InterPro" id="IPR025736">
    <property type="entry name" value="PucR_C-HTH_dom"/>
</dbReference>
<dbReference type="Gene3D" id="1.10.10.2840">
    <property type="entry name" value="PucR C-terminal helix-turn-helix domain"/>
    <property type="match status" value="1"/>
</dbReference>